<dbReference type="AlphaFoldDB" id="A0A6A6S112"/>
<dbReference type="Gene3D" id="2.20.70.10">
    <property type="match status" value="1"/>
</dbReference>
<name>A0A6A6S112_9PLEO</name>
<organism evidence="3 4">
    <name type="scientific">Massarina eburnea CBS 473.64</name>
    <dbReference type="NCBI Taxonomy" id="1395130"/>
    <lineage>
        <taxon>Eukaryota</taxon>
        <taxon>Fungi</taxon>
        <taxon>Dikarya</taxon>
        <taxon>Ascomycota</taxon>
        <taxon>Pezizomycotina</taxon>
        <taxon>Dothideomycetes</taxon>
        <taxon>Pleosporomycetidae</taxon>
        <taxon>Pleosporales</taxon>
        <taxon>Massarineae</taxon>
        <taxon>Massarinaceae</taxon>
        <taxon>Massarina</taxon>
    </lineage>
</organism>
<evidence type="ECO:0000259" key="2">
    <source>
        <dbReference type="PROSITE" id="PS50020"/>
    </source>
</evidence>
<dbReference type="EMBL" id="MU006784">
    <property type="protein sequence ID" value="KAF2640751.1"/>
    <property type="molecule type" value="Genomic_DNA"/>
</dbReference>
<evidence type="ECO:0000313" key="3">
    <source>
        <dbReference type="EMBL" id="KAF2640751.1"/>
    </source>
</evidence>
<dbReference type="Pfam" id="PF00397">
    <property type="entry name" value="WW"/>
    <property type="match status" value="1"/>
</dbReference>
<feature type="compositionally biased region" description="Gly residues" evidence="1">
    <location>
        <begin position="84"/>
        <end position="94"/>
    </location>
</feature>
<dbReference type="OrthoDB" id="2367685at2759"/>
<evidence type="ECO:0000256" key="1">
    <source>
        <dbReference type="SAM" id="MobiDB-lite"/>
    </source>
</evidence>
<dbReference type="SMART" id="SM00456">
    <property type="entry name" value="WW"/>
    <property type="match status" value="1"/>
</dbReference>
<dbReference type="SUPFAM" id="SSF51045">
    <property type="entry name" value="WW domain"/>
    <property type="match status" value="1"/>
</dbReference>
<evidence type="ECO:0000313" key="4">
    <source>
        <dbReference type="Proteomes" id="UP000799753"/>
    </source>
</evidence>
<accession>A0A6A6S112</accession>
<dbReference type="InterPro" id="IPR001202">
    <property type="entry name" value="WW_dom"/>
</dbReference>
<reference evidence="3" key="1">
    <citation type="journal article" date="2020" name="Stud. Mycol.">
        <title>101 Dothideomycetes genomes: a test case for predicting lifestyles and emergence of pathogens.</title>
        <authorList>
            <person name="Haridas S."/>
            <person name="Albert R."/>
            <person name="Binder M."/>
            <person name="Bloem J."/>
            <person name="Labutti K."/>
            <person name="Salamov A."/>
            <person name="Andreopoulos B."/>
            <person name="Baker S."/>
            <person name="Barry K."/>
            <person name="Bills G."/>
            <person name="Bluhm B."/>
            <person name="Cannon C."/>
            <person name="Castanera R."/>
            <person name="Culley D."/>
            <person name="Daum C."/>
            <person name="Ezra D."/>
            <person name="Gonzalez J."/>
            <person name="Henrissat B."/>
            <person name="Kuo A."/>
            <person name="Liang C."/>
            <person name="Lipzen A."/>
            <person name="Lutzoni F."/>
            <person name="Magnuson J."/>
            <person name="Mondo S."/>
            <person name="Nolan M."/>
            <person name="Ohm R."/>
            <person name="Pangilinan J."/>
            <person name="Park H.-J."/>
            <person name="Ramirez L."/>
            <person name="Alfaro M."/>
            <person name="Sun H."/>
            <person name="Tritt A."/>
            <person name="Yoshinaga Y."/>
            <person name="Zwiers L.-H."/>
            <person name="Turgeon B."/>
            <person name="Goodwin S."/>
            <person name="Spatafora J."/>
            <person name="Crous P."/>
            <person name="Grigoriev I."/>
        </authorList>
    </citation>
    <scope>NUCLEOTIDE SEQUENCE</scope>
    <source>
        <strain evidence="3">CBS 473.64</strain>
    </source>
</reference>
<dbReference type="PROSITE" id="PS50020">
    <property type="entry name" value="WW_DOMAIN_2"/>
    <property type="match status" value="1"/>
</dbReference>
<keyword evidence="4" id="KW-1185">Reference proteome</keyword>
<protein>
    <recommendedName>
        <fullName evidence="2">WW domain-containing protein</fullName>
    </recommendedName>
</protein>
<feature type="region of interest" description="Disordered" evidence="1">
    <location>
        <begin position="1"/>
        <end position="24"/>
    </location>
</feature>
<feature type="compositionally biased region" description="Polar residues" evidence="1">
    <location>
        <begin position="64"/>
        <end position="77"/>
    </location>
</feature>
<dbReference type="PROSITE" id="PS01159">
    <property type="entry name" value="WW_DOMAIN_1"/>
    <property type="match status" value="1"/>
</dbReference>
<feature type="compositionally biased region" description="Pro residues" evidence="1">
    <location>
        <begin position="1"/>
        <end position="12"/>
    </location>
</feature>
<dbReference type="Proteomes" id="UP000799753">
    <property type="component" value="Unassembled WGS sequence"/>
</dbReference>
<proteinExistence type="predicted"/>
<sequence length="119" mass="12201">MTTHTPPQPPVSPDSGPTDPILPKLPAGWIAQWDNSSRKYYYVQISTGVSQWDLPTSEAPVGASSHTSTPAHNTSPYDTPAGSEGPGAGDGTRGVDGATGDRGGGIGVCSSCRYMQNAG</sequence>
<gene>
    <name evidence="3" type="ORF">P280DRAFT_469456</name>
</gene>
<dbReference type="CDD" id="cd00201">
    <property type="entry name" value="WW"/>
    <property type="match status" value="1"/>
</dbReference>
<dbReference type="InterPro" id="IPR036020">
    <property type="entry name" value="WW_dom_sf"/>
</dbReference>
<feature type="region of interest" description="Disordered" evidence="1">
    <location>
        <begin position="53"/>
        <end position="109"/>
    </location>
</feature>
<feature type="domain" description="WW" evidence="2">
    <location>
        <begin position="23"/>
        <end position="57"/>
    </location>
</feature>